<dbReference type="OrthoDB" id="655030at2759"/>
<evidence type="ECO:0000256" key="2">
    <source>
        <dbReference type="ARBA" id="ARBA00022827"/>
    </source>
</evidence>
<keyword evidence="4" id="KW-0503">Monooxygenase</keyword>
<dbReference type="Pfam" id="PF01494">
    <property type="entry name" value="FAD_binding_3"/>
    <property type="match status" value="2"/>
</dbReference>
<evidence type="ECO:0000256" key="3">
    <source>
        <dbReference type="ARBA" id="ARBA00023002"/>
    </source>
</evidence>
<dbReference type="GO" id="GO:0071949">
    <property type="term" value="F:FAD binding"/>
    <property type="evidence" value="ECO:0007669"/>
    <property type="project" value="InterPro"/>
</dbReference>
<keyword evidence="7" id="KW-1185">Reference proteome</keyword>
<dbReference type="PANTHER" id="PTHR46972:SF1">
    <property type="entry name" value="FAD DEPENDENT OXIDOREDUCTASE DOMAIN-CONTAINING PROTEIN"/>
    <property type="match status" value="1"/>
</dbReference>
<accession>A0A194WZ02</accession>
<feature type="domain" description="FAD-binding" evidence="5">
    <location>
        <begin position="8"/>
        <end position="204"/>
    </location>
</feature>
<name>A0A194WZ02_MOLSC</name>
<sequence>MTTSDPRIAILGAGPGGLTIASLLTKHNIPYTLFDLRPLPTSSSPTSPLVPSGSLDLHPDSGLLALKRCGLYDKFLTLTGECSEDCIITDKAGNIRWQDNGNGGERPEIPRNSLTDLLLSSIPAQNIKWEHKVLSLTSSSSAKWTLHFSHQGSEFDKEYDLVIGADGAYSKTRTVLSTTVPYYSSVSCITLTIPHITTTHPDLEAIIGKGTYSASGDHKAVMAQRGSVDSARIYLMLQCGDSSSWLRDVGLDSLGPEELKTRLLTDPALFESWGKASKDLIAAGCSSGFEITANPLLMLPIGFKWEHVPNITLLGDAAHLITPFAGEGVNAAMLDALQLAEGIIESLSEGSERSIDDAVKGYEEKMFPRAEELEADTWGNLKMIFADNAPEGIVNFMASAMGGMPPPTGEA</sequence>
<organism evidence="6 7">
    <name type="scientific">Mollisia scopiformis</name>
    <name type="common">Conifer needle endophyte fungus</name>
    <name type="synonym">Phialocephala scopiformis</name>
    <dbReference type="NCBI Taxonomy" id="149040"/>
    <lineage>
        <taxon>Eukaryota</taxon>
        <taxon>Fungi</taxon>
        <taxon>Dikarya</taxon>
        <taxon>Ascomycota</taxon>
        <taxon>Pezizomycotina</taxon>
        <taxon>Leotiomycetes</taxon>
        <taxon>Helotiales</taxon>
        <taxon>Mollisiaceae</taxon>
        <taxon>Mollisia</taxon>
    </lineage>
</organism>
<dbReference type="Gene3D" id="3.50.50.60">
    <property type="entry name" value="FAD/NAD(P)-binding domain"/>
    <property type="match status" value="1"/>
</dbReference>
<keyword evidence="3" id="KW-0560">Oxidoreductase</keyword>
<evidence type="ECO:0000313" key="6">
    <source>
        <dbReference type="EMBL" id="KUJ12822.1"/>
    </source>
</evidence>
<dbReference type="GeneID" id="28825300"/>
<dbReference type="AlphaFoldDB" id="A0A194WZ02"/>
<dbReference type="KEGG" id="psco:LY89DRAFT_687774"/>
<dbReference type="EMBL" id="KQ947423">
    <property type="protein sequence ID" value="KUJ12822.1"/>
    <property type="molecule type" value="Genomic_DNA"/>
</dbReference>
<dbReference type="RefSeq" id="XP_018067177.1">
    <property type="nucleotide sequence ID" value="XM_018215574.1"/>
</dbReference>
<dbReference type="InterPro" id="IPR036188">
    <property type="entry name" value="FAD/NAD-bd_sf"/>
</dbReference>
<dbReference type="SUPFAM" id="SSF51905">
    <property type="entry name" value="FAD/NAD(P)-binding domain"/>
    <property type="match status" value="1"/>
</dbReference>
<feature type="domain" description="FAD-binding" evidence="5">
    <location>
        <begin position="311"/>
        <end position="373"/>
    </location>
</feature>
<dbReference type="PRINTS" id="PR00420">
    <property type="entry name" value="RNGMNOXGNASE"/>
</dbReference>
<evidence type="ECO:0000313" key="7">
    <source>
        <dbReference type="Proteomes" id="UP000070700"/>
    </source>
</evidence>
<gene>
    <name evidence="6" type="ORF">LY89DRAFT_687774</name>
</gene>
<evidence type="ECO:0000259" key="5">
    <source>
        <dbReference type="Pfam" id="PF01494"/>
    </source>
</evidence>
<dbReference type="GO" id="GO:0004497">
    <property type="term" value="F:monooxygenase activity"/>
    <property type="evidence" value="ECO:0007669"/>
    <property type="project" value="UniProtKB-KW"/>
</dbReference>
<evidence type="ECO:0000256" key="4">
    <source>
        <dbReference type="ARBA" id="ARBA00023033"/>
    </source>
</evidence>
<protein>
    <submittedName>
        <fullName evidence="6">FAD/NAD(P)-binding domain-containing protein</fullName>
    </submittedName>
</protein>
<reference evidence="6 7" key="1">
    <citation type="submission" date="2015-10" db="EMBL/GenBank/DDBJ databases">
        <title>Full genome of DAOMC 229536 Phialocephala scopiformis, a fungal endophyte of spruce producing the potent anti-insectan compound rugulosin.</title>
        <authorList>
            <consortium name="DOE Joint Genome Institute"/>
            <person name="Walker A.K."/>
            <person name="Frasz S.L."/>
            <person name="Seifert K.A."/>
            <person name="Miller J.D."/>
            <person name="Mondo S.J."/>
            <person name="Labutti K."/>
            <person name="Lipzen A."/>
            <person name="Dockter R."/>
            <person name="Kennedy M."/>
            <person name="Grigoriev I.V."/>
            <person name="Spatafora J.W."/>
        </authorList>
    </citation>
    <scope>NUCLEOTIDE SEQUENCE [LARGE SCALE GENOMIC DNA]</scope>
    <source>
        <strain evidence="6 7">CBS 120377</strain>
    </source>
</reference>
<evidence type="ECO:0000256" key="1">
    <source>
        <dbReference type="ARBA" id="ARBA00022630"/>
    </source>
</evidence>
<dbReference type="InParanoid" id="A0A194WZ02"/>
<dbReference type="Proteomes" id="UP000070700">
    <property type="component" value="Unassembled WGS sequence"/>
</dbReference>
<dbReference type="PANTHER" id="PTHR46972">
    <property type="entry name" value="MONOOXYGENASE ASQM-RELATED"/>
    <property type="match status" value="1"/>
</dbReference>
<dbReference type="InterPro" id="IPR002938">
    <property type="entry name" value="FAD-bd"/>
</dbReference>
<keyword evidence="1" id="KW-0285">Flavoprotein</keyword>
<keyword evidence="2" id="KW-0274">FAD</keyword>
<proteinExistence type="predicted"/>